<proteinExistence type="predicted"/>
<dbReference type="RefSeq" id="WP_037480123.1">
    <property type="nucleotide sequence ID" value="NZ_AZRA01000036.1"/>
</dbReference>
<dbReference type="Proteomes" id="UP000026714">
    <property type="component" value="Unassembled WGS sequence"/>
</dbReference>
<dbReference type="Pfam" id="PF07042">
    <property type="entry name" value="TrfA"/>
    <property type="match status" value="1"/>
</dbReference>
<comment type="caution">
    <text evidence="1">The sequence shown here is derived from an EMBL/GenBank/DDBJ whole genome shotgun (WGS) entry which is preliminary data.</text>
</comment>
<protein>
    <submittedName>
        <fullName evidence="1">Uncharacterized protein</fullName>
    </submittedName>
</protein>
<gene>
    <name evidence="1" type="ORF">X805_14750</name>
</gene>
<dbReference type="STRING" id="34103.SAMN05421778_1377"/>
<name>A0A059KN72_9BURK</name>
<dbReference type="EMBL" id="AZRA01000036">
    <property type="protein sequence ID" value="KDB52932.1"/>
    <property type="molecule type" value="Genomic_DNA"/>
</dbReference>
<keyword evidence="2" id="KW-1185">Reference proteome</keyword>
<dbReference type="eggNOG" id="COG3464">
    <property type="taxonomic scope" value="Bacteria"/>
</dbReference>
<sequence>MIASESLDEQREAWIARAVAHGMSEADARQTASRMVSFVAPAPAKVPRKRAAKVQPVAEVLATRPRKARTGPRKAAQAVTAAQAVAPAPAALERVSGAQATLPGFADDLRAIPNHLARSPLFAPIKRGQRVVYADEQLPSPAGVVVRYSGPALDQADCDVFMQLVYEGRSQPVGRPLTVVRHGFLNAIGRADGGKNYQWLQSVFDRLQVARVRVENQRYRLTTQLIGKVVEDRVAGTYEVTLDPDILQMFAPGDRSLIDWQKRLKLERRVDLAKWIHNFTASHADAQQFHSLDNLRTWSGYQSPPRKFREALEEALSELVRVEVLAEPEFYERKVPGRSKAEAMVKWTRL</sequence>
<accession>A0A059KN72</accession>
<reference evidence="1 2" key="1">
    <citation type="journal article" date="2014" name="FEMS Microbiol. Ecol.">
        <title>Sphaerotilus natans encrusted with nanoball-shaped Fe(III) oxide minerals formed by nitrate-reducing mixotrophic Fe(II) oxidation.</title>
        <authorList>
            <person name="Park S."/>
            <person name="Kim D.H."/>
            <person name="Lee J.H."/>
            <person name="Hur H.G."/>
        </authorList>
    </citation>
    <scope>NUCLEOTIDE SEQUENCE [LARGE SCALE GENOMIC DNA]</scope>
    <source>
        <strain evidence="1 2">DSM 6575</strain>
    </source>
</reference>
<dbReference type="InterPro" id="IPR010751">
    <property type="entry name" value="TrfA"/>
</dbReference>
<evidence type="ECO:0000313" key="1">
    <source>
        <dbReference type="EMBL" id="KDB52932.1"/>
    </source>
</evidence>
<evidence type="ECO:0000313" key="2">
    <source>
        <dbReference type="Proteomes" id="UP000026714"/>
    </source>
</evidence>
<organism evidence="1 2">
    <name type="scientific">Sphaerotilus natans subsp. natans DSM 6575</name>
    <dbReference type="NCBI Taxonomy" id="1286631"/>
    <lineage>
        <taxon>Bacteria</taxon>
        <taxon>Pseudomonadati</taxon>
        <taxon>Pseudomonadota</taxon>
        <taxon>Betaproteobacteria</taxon>
        <taxon>Burkholderiales</taxon>
        <taxon>Sphaerotilaceae</taxon>
        <taxon>Sphaerotilus</taxon>
    </lineage>
</organism>
<dbReference type="AlphaFoldDB" id="A0A059KN72"/>